<dbReference type="VEuPathDB" id="MicrosporidiaDB:CWI36_2244p0010"/>
<comment type="caution">
    <text evidence="1">The sequence shown here is derived from an EMBL/GenBank/DDBJ whole genome shotgun (WGS) entry which is preliminary data.</text>
</comment>
<gene>
    <name evidence="1" type="ORF">CWI36_2244p0010</name>
</gene>
<evidence type="ECO:0000313" key="2">
    <source>
        <dbReference type="Proteomes" id="UP000291404"/>
    </source>
</evidence>
<protein>
    <submittedName>
        <fullName evidence="1">Uncharacterized protein</fullName>
    </submittedName>
</protein>
<keyword evidence="2" id="KW-1185">Reference proteome</keyword>
<dbReference type="EMBL" id="PITI01002244">
    <property type="protein sequence ID" value="TBT98758.1"/>
    <property type="molecule type" value="Genomic_DNA"/>
</dbReference>
<proteinExistence type="predicted"/>
<sequence length="77" mass="9447">MRRDQPKIFREINYPISFYKMSEFTLRSKIFLKKRNISINEKRSTKNLIISLIIISNSIQKDHFRQHLKKYIILHLI</sequence>
<accession>A0A4Q9KV76</accession>
<reference evidence="1 2" key="1">
    <citation type="submission" date="2017-12" db="EMBL/GenBank/DDBJ databases">
        <authorList>
            <person name="Pombert J.-F."/>
            <person name="Haag K.L."/>
            <person name="Ebert D."/>
        </authorList>
    </citation>
    <scope>NUCLEOTIDE SEQUENCE [LARGE SCALE GENOMIC DNA]</scope>
    <source>
        <strain evidence="1">BE-OM-2</strain>
    </source>
</reference>
<organism evidence="1 2">
    <name type="scientific">Hamiltosporidium magnivora</name>
    <dbReference type="NCBI Taxonomy" id="148818"/>
    <lineage>
        <taxon>Eukaryota</taxon>
        <taxon>Fungi</taxon>
        <taxon>Fungi incertae sedis</taxon>
        <taxon>Microsporidia</taxon>
        <taxon>Dubosqiidae</taxon>
        <taxon>Hamiltosporidium</taxon>
    </lineage>
</organism>
<dbReference type="Proteomes" id="UP000291404">
    <property type="component" value="Unassembled WGS sequence"/>
</dbReference>
<evidence type="ECO:0000313" key="1">
    <source>
        <dbReference type="EMBL" id="TBT98758.1"/>
    </source>
</evidence>
<dbReference type="AlphaFoldDB" id="A0A4Q9KV76"/>
<name>A0A4Q9KV76_9MICR</name>